<feature type="compositionally biased region" description="Pro residues" evidence="1">
    <location>
        <begin position="32"/>
        <end position="51"/>
    </location>
</feature>
<organism evidence="2 3">
    <name type="scientific">Operophtera brumata</name>
    <name type="common">Winter moth</name>
    <name type="synonym">Phalaena brumata</name>
    <dbReference type="NCBI Taxonomy" id="104452"/>
    <lineage>
        <taxon>Eukaryota</taxon>
        <taxon>Metazoa</taxon>
        <taxon>Ecdysozoa</taxon>
        <taxon>Arthropoda</taxon>
        <taxon>Hexapoda</taxon>
        <taxon>Insecta</taxon>
        <taxon>Pterygota</taxon>
        <taxon>Neoptera</taxon>
        <taxon>Endopterygota</taxon>
        <taxon>Lepidoptera</taxon>
        <taxon>Glossata</taxon>
        <taxon>Ditrysia</taxon>
        <taxon>Geometroidea</taxon>
        <taxon>Geometridae</taxon>
        <taxon>Larentiinae</taxon>
        <taxon>Operophtera</taxon>
    </lineage>
</organism>
<feature type="compositionally biased region" description="Basic and acidic residues" evidence="1">
    <location>
        <begin position="18"/>
        <end position="27"/>
    </location>
</feature>
<feature type="non-terminal residue" evidence="2">
    <location>
        <position position="1"/>
    </location>
</feature>
<feature type="compositionally biased region" description="Basic and acidic residues" evidence="1">
    <location>
        <begin position="321"/>
        <end position="331"/>
    </location>
</feature>
<evidence type="ECO:0000313" key="3">
    <source>
        <dbReference type="Proteomes" id="UP000037510"/>
    </source>
</evidence>
<proteinExistence type="predicted"/>
<gene>
    <name evidence="2" type="ORF">OBRU01_13250</name>
</gene>
<evidence type="ECO:0000256" key="1">
    <source>
        <dbReference type="SAM" id="MobiDB-lite"/>
    </source>
</evidence>
<evidence type="ECO:0000313" key="2">
    <source>
        <dbReference type="EMBL" id="KOB71740.1"/>
    </source>
</evidence>
<feature type="region of interest" description="Disordered" evidence="1">
    <location>
        <begin position="80"/>
        <end position="104"/>
    </location>
</feature>
<dbReference type="Proteomes" id="UP000037510">
    <property type="component" value="Unassembled WGS sequence"/>
</dbReference>
<dbReference type="EMBL" id="JTDY01002285">
    <property type="protein sequence ID" value="KOB71740.1"/>
    <property type="molecule type" value="Genomic_DNA"/>
</dbReference>
<feature type="region of interest" description="Disordered" evidence="1">
    <location>
        <begin position="319"/>
        <end position="363"/>
    </location>
</feature>
<feature type="region of interest" description="Disordered" evidence="1">
    <location>
        <begin position="492"/>
        <end position="511"/>
    </location>
</feature>
<protein>
    <submittedName>
        <fullName evidence="2">Uncharacterized protein</fullName>
    </submittedName>
</protein>
<sequence length="1229" mass="138632">RPGPPSGEPKPAVIQKPEPFKSEEPFDKPFLPSKPIPHPPKISPSSIPNPNPSVTANKEGYPNYAGFLYNIPGYSAFQPVNYSHNQPPPSPMQTETSKSDFKPFTITGTREVKELEEKAFDRKEKVFERREDKEGIERKETNTPKQQDFEDNFTMKIIPPTSKPDANKTQLVESKMSITSLAQGSGGSVTIPSQTNKDIKKKPEKYSLKTSIPISKIDMKCVSSPVDTAFQNAIKKPVYSTAFQKEIERPKVEIQSNIVIKSATGNKETEVTDTSLIPDRESLRNIKPSIPPVVQNNSISTLINAAEAINKNESQFQLPEPKAEVPKEVKDPPVTQPVLHRSKPKDNPSAVTQASAIQRPMFNPENTEASKLNSLHPSVAARPMFNLKSAEACKPNLAQRTATTKPIFHPISAESSKQNLAQLSTITKPMFNPGSAESNKQNFPNKPPDGGYNEQKNLMFLNQKNQNPKMLLTIQPNPHVLLQRTNFESKNLQAPSRLSSQSKKSSEVNADTSSKVVALKRLHHDNCDENDFENLITENQIYGNKIVVKEKSQVTQEEWKSKVKVEKQEEQDWKNKIKIELKVDKPPSESKNIVLQPNFVYLSNLQFPGNLMMIKNNTKICQTTDSTKIKVSANENRSSEFTVNNNNVELSTVAKNPKPQNVAINKEIHVLKSSNNVLQTLSSKNNKTDVVFQTNQKIIVHPQVVYQVPIVVTEDGKNHSVNEANGTPMIQKKELSKEPKPDKVIITCQVDTKVPKIVIANLRSKVTSNTTVVEEVSMLDVYENKKRLRRLKYLSNNKDIAKIESSSTGKKSSSKAAINVITPDKMKAEIFKEFLQTKVKKKERSIDSESDFSEDELDEYNTIIEKYGANYNENAKADFLAGFSLASREVFREKQLERHERTLKFDAIASAYMAAGRLDPLKDQQDTTPEPEALKTAPVAENKWSMRRKHLFLSQFKLIQVSPSFKADYEKSWREILRERNRRNGIANSPEPFDPDGQLQMLTEINKSVNENNDLIKKRLDSVCDENSDIRILAEKNFSELNRLSKMAGRSVKLFSGKDTKKRDLNPGFDSENIKKSKFAPKDYPRLNIPNISKIISLKTDQEASSISTSQATSMDEPLNSACCGEVMTKEVGCQAAERVPWQRATDVMDNFIKNYREYEIARKKEMDDLHRSNTRLRVECAHVTRSASRDSDRARALLAERQHLAGEETSLRQSLERLTRAIEVVRKS</sequence>
<dbReference type="AlphaFoldDB" id="A0A0L7L8Q6"/>
<reference evidence="2 3" key="1">
    <citation type="journal article" date="2015" name="Genome Biol. Evol.">
        <title>The genome of winter moth (Operophtera brumata) provides a genomic perspective on sexual dimorphism and phenology.</title>
        <authorList>
            <person name="Derks M.F."/>
            <person name="Smit S."/>
            <person name="Salis L."/>
            <person name="Schijlen E."/>
            <person name="Bossers A."/>
            <person name="Mateman C."/>
            <person name="Pijl A.S."/>
            <person name="de Ridder D."/>
            <person name="Groenen M.A."/>
            <person name="Visser M.E."/>
            <person name="Megens H.J."/>
        </authorList>
    </citation>
    <scope>NUCLEOTIDE SEQUENCE [LARGE SCALE GENOMIC DNA]</scope>
    <source>
        <strain evidence="2">WM2013NL</strain>
        <tissue evidence="2">Head and thorax</tissue>
    </source>
</reference>
<name>A0A0L7L8Q6_OPEBR</name>
<accession>A0A0L7L8Q6</accession>
<feature type="region of interest" description="Disordered" evidence="1">
    <location>
        <begin position="1"/>
        <end position="58"/>
    </location>
</feature>
<comment type="caution">
    <text evidence="2">The sequence shown here is derived from an EMBL/GenBank/DDBJ whole genome shotgun (WGS) entry which is preliminary data.</text>
</comment>
<keyword evidence="3" id="KW-1185">Reference proteome</keyword>
<feature type="non-terminal residue" evidence="2">
    <location>
        <position position="1229"/>
    </location>
</feature>